<gene>
    <name evidence="1" type="ORF">F5148DRAFT_1369892</name>
</gene>
<protein>
    <submittedName>
        <fullName evidence="1">Uncharacterized protein</fullName>
    </submittedName>
</protein>
<name>A0ACC0U1C7_9AGAM</name>
<sequence>MRASAIICLAIGVAPSFSLPSGPNRVNPSTTADHQNLAGHESSNWFEERSGSRQNNYPAGHEWFKVRSASRQNNNPPPPDVDPQNDGHAGTPSSETGYQNRRKGWELMMMLQNKQPAGGGSPVKLDRDNNKTL</sequence>
<proteinExistence type="predicted"/>
<evidence type="ECO:0000313" key="2">
    <source>
        <dbReference type="Proteomes" id="UP001207468"/>
    </source>
</evidence>
<dbReference type="EMBL" id="JAGFNK010000256">
    <property type="protein sequence ID" value="KAI9455137.1"/>
    <property type="molecule type" value="Genomic_DNA"/>
</dbReference>
<organism evidence="1 2">
    <name type="scientific">Russula earlei</name>
    <dbReference type="NCBI Taxonomy" id="71964"/>
    <lineage>
        <taxon>Eukaryota</taxon>
        <taxon>Fungi</taxon>
        <taxon>Dikarya</taxon>
        <taxon>Basidiomycota</taxon>
        <taxon>Agaricomycotina</taxon>
        <taxon>Agaricomycetes</taxon>
        <taxon>Russulales</taxon>
        <taxon>Russulaceae</taxon>
        <taxon>Russula</taxon>
    </lineage>
</organism>
<evidence type="ECO:0000313" key="1">
    <source>
        <dbReference type="EMBL" id="KAI9455137.1"/>
    </source>
</evidence>
<dbReference type="Proteomes" id="UP001207468">
    <property type="component" value="Unassembled WGS sequence"/>
</dbReference>
<accession>A0ACC0U1C7</accession>
<keyword evidence="2" id="KW-1185">Reference proteome</keyword>
<comment type="caution">
    <text evidence="1">The sequence shown here is derived from an EMBL/GenBank/DDBJ whole genome shotgun (WGS) entry which is preliminary data.</text>
</comment>
<reference evidence="1" key="1">
    <citation type="submission" date="2021-03" db="EMBL/GenBank/DDBJ databases">
        <title>Evolutionary priming and transition to the ectomycorrhizal habit in an iconic lineage of mushroom-forming fungi: is preadaptation a requirement?</title>
        <authorList>
            <consortium name="DOE Joint Genome Institute"/>
            <person name="Looney B.P."/>
            <person name="Miyauchi S."/>
            <person name="Morin E."/>
            <person name="Drula E."/>
            <person name="Courty P.E."/>
            <person name="Chicoki N."/>
            <person name="Fauchery L."/>
            <person name="Kohler A."/>
            <person name="Kuo A."/>
            <person name="LaButti K."/>
            <person name="Pangilinan J."/>
            <person name="Lipzen A."/>
            <person name="Riley R."/>
            <person name="Andreopoulos W."/>
            <person name="He G."/>
            <person name="Johnson J."/>
            <person name="Barry K.W."/>
            <person name="Grigoriev I.V."/>
            <person name="Nagy L."/>
            <person name="Hibbett D."/>
            <person name="Henrissat B."/>
            <person name="Matheny P.B."/>
            <person name="Labbe J."/>
            <person name="Martin A.F."/>
        </authorList>
    </citation>
    <scope>NUCLEOTIDE SEQUENCE</scope>
    <source>
        <strain evidence="1">BPL698</strain>
    </source>
</reference>